<comment type="caution">
    <text evidence="9">The sequence shown here is derived from an EMBL/GenBank/DDBJ whole genome shotgun (WGS) entry which is preliminary data.</text>
</comment>
<dbReference type="HAMAP" id="MF_00092">
    <property type="entry name" value="MutS2"/>
    <property type="match status" value="1"/>
</dbReference>
<keyword evidence="1" id="KW-0699">rRNA-binding</keyword>
<dbReference type="InterPro" id="IPR007696">
    <property type="entry name" value="DNA_mismatch_repair_MutS_core"/>
</dbReference>
<dbReference type="SMART" id="SM00533">
    <property type="entry name" value="MUTSd"/>
    <property type="match status" value="1"/>
</dbReference>
<accession>A0A0W8E6H2</accession>
<dbReference type="GO" id="GO:0016887">
    <property type="term" value="F:ATP hydrolysis activity"/>
    <property type="evidence" value="ECO:0007669"/>
    <property type="project" value="InterPro"/>
</dbReference>
<dbReference type="InterPro" id="IPR027417">
    <property type="entry name" value="P-loop_NTPase"/>
</dbReference>
<dbReference type="Gene3D" id="3.30.1370.110">
    <property type="match status" value="1"/>
</dbReference>
<dbReference type="InterPro" id="IPR000432">
    <property type="entry name" value="DNA_mismatch_repair_MutS_C"/>
</dbReference>
<feature type="coiled-coil region" evidence="7">
    <location>
        <begin position="535"/>
        <end position="595"/>
    </location>
</feature>
<evidence type="ECO:0000256" key="3">
    <source>
        <dbReference type="ARBA" id="ARBA00022801"/>
    </source>
</evidence>
<dbReference type="GO" id="GO:0030983">
    <property type="term" value="F:mismatched DNA binding"/>
    <property type="evidence" value="ECO:0007669"/>
    <property type="project" value="InterPro"/>
</dbReference>
<dbReference type="GO" id="GO:0006298">
    <property type="term" value="P:mismatch repair"/>
    <property type="evidence" value="ECO:0007669"/>
    <property type="project" value="InterPro"/>
</dbReference>
<gene>
    <name evidence="9" type="ORF">ASZ90_018607</name>
</gene>
<keyword evidence="4" id="KW-0067">ATP-binding</keyword>
<dbReference type="SMART" id="SM00534">
    <property type="entry name" value="MUTSac"/>
    <property type="match status" value="1"/>
</dbReference>
<dbReference type="CDD" id="cd03280">
    <property type="entry name" value="ABC_MutS2"/>
    <property type="match status" value="1"/>
</dbReference>
<dbReference type="PROSITE" id="PS00486">
    <property type="entry name" value="DNA_MISMATCH_REPAIR_2"/>
    <property type="match status" value="1"/>
</dbReference>
<dbReference type="SUPFAM" id="SSF52540">
    <property type="entry name" value="P-loop containing nucleoside triphosphate hydrolases"/>
    <property type="match status" value="1"/>
</dbReference>
<dbReference type="SMART" id="SM00463">
    <property type="entry name" value="SMR"/>
    <property type="match status" value="1"/>
</dbReference>
<dbReference type="GO" id="GO:0140664">
    <property type="term" value="F:ATP-dependent DNA damage sensor activity"/>
    <property type="evidence" value="ECO:0007669"/>
    <property type="project" value="InterPro"/>
</dbReference>
<dbReference type="PANTHER" id="PTHR48466">
    <property type="entry name" value="OS10G0509000 PROTEIN-RELATED"/>
    <property type="match status" value="1"/>
</dbReference>
<evidence type="ECO:0000313" key="9">
    <source>
        <dbReference type="EMBL" id="KUG03990.1"/>
    </source>
</evidence>
<reference evidence="9" key="1">
    <citation type="journal article" date="2015" name="Proc. Natl. Acad. Sci. U.S.A.">
        <title>Networks of energetic and metabolic interactions define dynamics in microbial communities.</title>
        <authorList>
            <person name="Embree M."/>
            <person name="Liu J.K."/>
            <person name="Al-Bassam M.M."/>
            <person name="Zengler K."/>
        </authorList>
    </citation>
    <scope>NUCLEOTIDE SEQUENCE</scope>
</reference>
<evidence type="ECO:0000256" key="2">
    <source>
        <dbReference type="ARBA" id="ARBA00022741"/>
    </source>
</evidence>
<dbReference type="GO" id="GO:0005524">
    <property type="term" value="F:ATP binding"/>
    <property type="evidence" value="ECO:0007669"/>
    <property type="project" value="UniProtKB-KW"/>
</dbReference>
<dbReference type="Pfam" id="PF01713">
    <property type="entry name" value="Smr"/>
    <property type="match status" value="1"/>
</dbReference>
<dbReference type="Pfam" id="PF00488">
    <property type="entry name" value="MutS_V"/>
    <property type="match status" value="1"/>
</dbReference>
<dbReference type="NCBIfam" id="TIGR01069">
    <property type="entry name" value="mutS2"/>
    <property type="match status" value="1"/>
</dbReference>
<dbReference type="FunFam" id="3.40.50.300:FF:000830">
    <property type="entry name" value="Endonuclease MutS2"/>
    <property type="match status" value="1"/>
</dbReference>
<keyword evidence="6" id="KW-0238">DNA-binding</keyword>
<dbReference type="InterPro" id="IPR002625">
    <property type="entry name" value="Smr_dom"/>
</dbReference>
<organism evidence="9">
    <name type="scientific">hydrocarbon metagenome</name>
    <dbReference type="NCBI Taxonomy" id="938273"/>
    <lineage>
        <taxon>unclassified sequences</taxon>
        <taxon>metagenomes</taxon>
        <taxon>ecological metagenomes</taxon>
    </lineage>
</organism>
<keyword evidence="5" id="KW-0694">RNA-binding</keyword>
<evidence type="ECO:0000256" key="6">
    <source>
        <dbReference type="ARBA" id="ARBA00023125"/>
    </source>
</evidence>
<dbReference type="GO" id="GO:0045910">
    <property type="term" value="P:negative regulation of DNA recombination"/>
    <property type="evidence" value="ECO:0007669"/>
    <property type="project" value="InterPro"/>
</dbReference>
<dbReference type="Gene3D" id="3.40.50.300">
    <property type="entry name" value="P-loop containing nucleotide triphosphate hydrolases"/>
    <property type="match status" value="1"/>
</dbReference>
<dbReference type="InterPro" id="IPR036063">
    <property type="entry name" value="Smr_dom_sf"/>
</dbReference>
<keyword evidence="2" id="KW-0547">Nucleotide-binding</keyword>
<name>A0A0W8E6H2_9ZZZZ</name>
<dbReference type="PIRSF" id="PIRSF005814">
    <property type="entry name" value="MutS_YshD"/>
    <property type="match status" value="1"/>
</dbReference>
<dbReference type="Pfam" id="PF20297">
    <property type="entry name" value="MSSS"/>
    <property type="match status" value="1"/>
</dbReference>
<proteinExistence type="inferred from homology"/>
<evidence type="ECO:0000256" key="4">
    <source>
        <dbReference type="ARBA" id="ARBA00022840"/>
    </source>
</evidence>
<evidence type="ECO:0000259" key="8">
    <source>
        <dbReference type="PROSITE" id="PS50828"/>
    </source>
</evidence>
<dbReference type="AlphaFoldDB" id="A0A0W8E6H2"/>
<dbReference type="PANTHER" id="PTHR48466:SF2">
    <property type="entry name" value="OS10G0509000 PROTEIN"/>
    <property type="match status" value="1"/>
</dbReference>
<dbReference type="SUPFAM" id="SSF48334">
    <property type="entry name" value="DNA repair protein MutS, domain III"/>
    <property type="match status" value="1"/>
</dbReference>
<dbReference type="EMBL" id="LNQE01001863">
    <property type="protein sequence ID" value="KUG03990.1"/>
    <property type="molecule type" value="Genomic_DNA"/>
</dbReference>
<evidence type="ECO:0000256" key="1">
    <source>
        <dbReference type="ARBA" id="ARBA00022730"/>
    </source>
</evidence>
<dbReference type="InterPro" id="IPR036187">
    <property type="entry name" value="DNA_mismatch_repair_MutS_sf"/>
</dbReference>
<dbReference type="GO" id="GO:0004519">
    <property type="term" value="F:endonuclease activity"/>
    <property type="evidence" value="ECO:0007669"/>
    <property type="project" value="InterPro"/>
</dbReference>
<protein>
    <submittedName>
        <fullName evidence="9">Recombination inhibitory protein mutS2</fullName>
    </submittedName>
</protein>
<dbReference type="InterPro" id="IPR005747">
    <property type="entry name" value="MutS2"/>
</dbReference>
<evidence type="ECO:0000256" key="5">
    <source>
        <dbReference type="ARBA" id="ARBA00022884"/>
    </source>
</evidence>
<dbReference type="InterPro" id="IPR046893">
    <property type="entry name" value="MSSS"/>
</dbReference>
<evidence type="ECO:0000256" key="7">
    <source>
        <dbReference type="SAM" id="Coils"/>
    </source>
</evidence>
<sequence length="780" mass="88125">MIQEKVLEKLEYHKIRNMLADLALFEGGAARAQAMIPIDNFDSVNKRLDETGEAMEALRFGEPSFLSGLKLLNRELAKVRVGGILTAAELRDVYLLLYASRMAVRYVQGGKYPFLTSLCSSLTEDRELEQKIDRAVAEDGQLRDDASPELKQIRNQINTFRIRIKDYLQNFIRSTDNQKILQEALVTERDGRYVVPVKQENRSMVKGIVHDESASGATVYIEPLPVVDLNNRMRSMQMEEKREIERILRSFSVSIGFMVKELERNQEVLALLDFVFARARLAYKMNAYRPVTNMRGVLEIYRGKHPLLGQDAVPVDVELGMKFDVLVITGPNTGGKTVTLKTIGLLVLMTMSGLYIPAREKSRISIFNSIYVDIGDEQSIEQSLSTFSSHMSNIIRILDGADRRSLVLLDELGAGTDPVEGSALGHVILDELRAKGAKVIVTTHQSELKNYAYQTDRVENACVEFDPVSLRPTYELTTGMPGQSNAFEIATKLGMKNDLVQKARGLVPQKEMEVGNMIRQLKESHYTLDKESREVIKIKEELIKDRERLQNAKQDFEQERQEIIGRAREEAAQELRRVKQEAGKALQEFKDLIKDKDKPPKWHEIEEKRQKIKNIVVNKYADEVEPDQQDQKIRTGDYVLIKNINQKGYVLGIHGSQGDVSIQVGSMKFNARPESLVKLDIPAPVGTPWRGESFLDKARNISKEIDVRGQLAEDAIMEIDKYLADALLVGIDTVRLIHGKGTGALRTAVQKYLKTHPQVKAFRDGLPEEGGQGVTVVEFK</sequence>
<dbReference type="PROSITE" id="PS50828">
    <property type="entry name" value="SMR"/>
    <property type="match status" value="1"/>
</dbReference>
<keyword evidence="7" id="KW-0175">Coiled coil</keyword>
<feature type="domain" description="Smr" evidence="8">
    <location>
        <begin position="705"/>
        <end position="780"/>
    </location>
</feature>
<keyword evidence="3" id="KW-0378">Hydrolase</keyword>
<dbReference type="SUPFAM" id="SSF160443">
    <property type="entry name" value="SMR domain-like"/>
    <property type="match status" value="1"/>
</dbReference>
<dbReference type="InterPro" id="IPR045076">
    <property type="entry name" value="MutS"/>
</dbReference>
<dbReference type="GO" id="GO:0019843">
    <property type="term" value="F:rRNA binding"/>
    <property type="evidence" value="ECO:0007669"/>
    <property type="project" value="UniProtKB-KW"/>
</dbReference>